<dbReference type="GO" id="GO:0016772">
    <property type="term" value="F:transferase activity, transferring phosphorus-containing groups"/>
    <property type="evidence" value="ECO:0007669"/>
    <property type="project" value="InterPro"/>
</dbReference>
<dbReference type="InterPro" id="IPR008279">
    <property type="entry name" value="PEP-util_enz_mobile_dom"/>
</dbReference>
<dbReference type="SUPFAM" id="SSF52009">
    <property type="entry name" value="Phosphohistidine domain"/>
    <property type="match status" value="1"/>
</dbReference>
<protein>
    <recommendedName>
        <fullName evidence="1">PEP-utilising enzyme mobile domain-containing protein</fullName>
    </recommendedName>
</protein>
<sequence>MAGVQPVPLRPDTAVTATVRSTIPVATAGSGAEVGLRRDDRVTEIGRGQKTYDYGPRRGRWRRLEGPDDVLDLMDHGADGIVAVIRDAGATFLGPIFEELAGVVCTGGTIRSHIGIISREYRIPGVIAAGLTYDPDDGTEVELDGSGDEGVISLVAG</sequence>
<dbReference type="AlphaFoldDB" id="A0A381RJC5"/>
<proteinExistence type="predicted"/>
<dbReference type="Pfam" id="PF00391">
    <property type="entry name" value="PEP-utilizers"/>
    <property type="match status" value="1"/>
</dbReference>
<organism evidence="2">
    <name type="scientific">marine metagenome</name>
    <dbReference type="NCBI Taxonomy" id="408172"/>
    <lineage>
        <taxon>unclassified sequences</taxon>
        <taxon>metagenomes</taxon>
        <taxon>ecological metagenomes</taxon>
    </lineage>
</organism>
<dbReference type="EMBL" id="UINC01001975">
    <property type="protein sequence ID" value="SUZ91441.1"/>
    <property type="molecule type" value="Genomic_DNA"/>
</dbReference>
<dbReference type="Gene3D" id="3.50.30.10">
    <property type="entry name" value="Phosphohistidine domain"/>
    <property type="match status" value="1"/>
</dbReference>
<evidence type="ECO:0000313" key="2">
    <source>
        <dbReference type="EMBL" id="SUZ91441.1"/>
    </source>
</evidence>
<dbReference type="InterPro" id="IPR036637">
    <property type="entry name" value="Phosphohistidine_dom_sf"/>
</dbReference>
<name>A0A381RJC5_9ZZZZ</name>
<accession>A0A381RJC5</accession>
<gene>
    <name evidence="2" type="ORF">METZ01_LOCUS44295</name>
</gene>
<reference evidence="2" key="1">
    <citation type="submission" date="2018-05" db="EMBL/GenBank/DDBJ databases">
        <authorList>
            <person name="Lanie J.A."/>
            <person name="Ng W.-L."/>
            <person name="Kazmierczak K.M."/>
            <person name="Andrzejewski T.M."/>
            <person name="Davidsen T.M."/>
            <person name="Wayne K.J."/>
            <person name="Tettelin H."/>
            <person name="Glass J.I."/>
            <person name="Rusch D."/>
            <person name="Podicherti R."/>
            <person name="Tsui H.-C.T."/>
            <person name="Winkler M.E."/>
        </authorList>
    </citation>
    <scope>NUCLEOTIDE SEQUENCE</scope>
</reference>
<feature type="domain" description="PEP-utilising enzyme mobile" evidence="1">
    <location>
        <begin position="82"/>
        <end position="146"/>
    </location>
</feature>
<evidence type="ECO:0000259" key="1">
    <source>
        <dbReference type="Pfam" id="PF00391"/>
    </source>
</evidence>